<evidence type="ECO:0000313" key="3">
    <source>
        <dbReference type="Proteomes" id="UP000661280"/>
    </source>
</evidence>
<evidence type="ECO:0000256" key="1">
    <source>
        <dbReference type="SAM" id="Phobius"/>
    </source>
</evidence>
<protein>
    <submittedName>
        <fullName evidence="2">Uncharacterized protein</fullName>
    </submittedName>
</protein>
<gene>
    <name evidence="2" type="ORF">AKAW2_11776A</name>
</gene>
<keyword evidence="1" id="KW-0812">Transmembrane</keyword>
<keyword evidence="1" id="KW-0472">Membrane</keyword>
<keyword evidence="1" id="KW-1133">Transmembrane helix</keyword>
<sequence length="103" mass="11706">MDGWMDALGFLPPSAVISCYPLRFPADSEVEGRRGGRRSRELMERELRMREGGKEGGRERERERLIRSDLRLEKSNDGVVVSLSAPSLPSISLFLFLILCPRK</sequence>
<accession>A0A7R7ZU35</accession>
<dbReference type="Proteomes" id="UP000661280">
    <property type="component" value="Chromosome 1"/>
</dbReference>
<evidence type="ECO:0000313" key="2">
    <source>
        <dbReference type="EMBL" id="BCR94730.1"/>
    </source>
</evidence>
<name>A0A7R7ZU35_ASPKA</name>
<feature type="transmembrane region" description="Helical" evidence="1">
    <location>
        <begin position="79"/>
        <end position="100"/>
    </location>
</feature>
<dbReference type="KEGG" id="aluc:AKAW2_11776A"/>
<dbReference type="GeneID" id="64956055"/>
<reference evidence="2" key="1">
    <citation type="submission" date="2021-01" db="EMBL/GenBank/DDBJ databases">
        <authorList>
            <consortium name="Aspergillus luchuensis mut. kawachii IFO 4304 genome sequencing consortium"/>
            <person name="Kazuki M."/>
            <person name="Futagami T."/>
        </authorList>
    </citation>
    <scope>NUCLEOTIDE SEQUENCE</scope>
    <source>
        <strain evidence="2">IFO 4308</strain>
    </source>
</reference>
<reference evidence="2" key="2">
    <citation type="submission" date="2021-02" db="EMBL/GenBank/DDBJ databases">
        <title>Aspergillus luchuensis mut. kawachii IFO 4304 genome sequence.</title>
        <authorList>
            <person name="Mori K."/>
            <person name="Kadooka C."/>
            <person name="Goto M."/>
            <person name="Futagami T."/>
        </authorList>
    </citation>
    <scope>NUCLEOTIDE SEQUENCE</scope>
    <source>
        <strain evidence="2">IFO 4308</strain>
    </source>
</reference>
<proteinExistence type="predicted"/>
<dbReference type="AlphaFoldDB" id="A0A7R7ZU35"/>
<dbReference type="EMBL" id="AP024425">
    <property type="protein sequence ID" value="BCR94730.1"/>
    <property type="molecule type" value="Genomic_DNA"/>
</dbReference>
<dbReference type="RefSeq" id="XP_041538496.1">
    <property type="nucleotide sequence ID" value="XM_041684297.1"/>
</dbReference>
<organism evidence="2 3">
    <name type="scientific">Aspergillus kawachii</name>
    <name type="common">White koji mold</name>
    <name type="synonym">Aspergillus awamori var. kawachi</name>
    <dbReference type="NCBI Taxonomy" id="1069201"/>
    <lineage>
        <taxon>Eukaryota</taxon>
        <taxon>Fungi</taxon>
        <taxon>Dikarya</taxon>
        <taxon>Ascomycota</taxon>
        <taxon>Pezizomycotina</taxon>
        <taxon>Eurotiomycetes</taxon>
        <taxon>Eurotiomycetidae</taxon>
        <taxon>Eurotiales</taxon>
        <taxon>Aspergillaceae</taxon>
        <taxon>Aspergillus</taxon>
        <taxon>Aspergillus subgen. Circumdati</taxon>
    </lineage>
</organism>
<keyword evidence="3" id="KW-1185">Reference proteome</keyword>